<organism evidence="2 3">
    <name type="scientific">Oscillibacter hominis</name>
    <dbReference type="NCBI Taxonomy" id="2763056"/>
    <lineage>
        <taxon>Bacteria</taxon>
        <taxon>Bacillati</taxon>
        <taxon>Bacillota</taxon>
        <taxon>Clostridia</taxon>
        <taxon>Eubacteriales</taxon>
        <taxon>Oscillospiraceae</taxon>
        <taxon>Oscillibacter</taxon>
    </lineage>
</organism>
<evidence type="ECO:0000313" key="2">
    <source>
        <dbReference type="EMBL" id="QNL44451.1"/>
    </source>
</evidence>
<dbReference type="RefSeq" id="WP_187333052.1">
    <property type="nucleotide sequence ID" value="NZ_CP060490.1"/>
</dbReference>
<reference evidence="2 3" key="1">
    <citation type="submission" date="2020-08" db="EMBL/GenBank/DDBJ databases">
        <authorList>
            <person name="Liu C."/>
            <person name="Sun Q."/>
        </authorList>
    </citation>
    <scope>NUCLEOTIDE SEQUENCE [LARGE SCALE GENOMIC DNA]</scope>
    <source>
        <strain evidence="2 3">NSJ-62</strain>
    </source>
</reference>
<keyword evidence="1" id="KW-1133">Transmembrane helix</keyword>
<name>A0A7G9B4H0_9FIRM</name>
<feature type="transmembrane region" description="Helical" evidence="1">
    <location>
        <begin position="67"/>
        <end position="85"/>
    </location>
</feature>
<accession>A0A7G9B4H0</accession>
<evidence type="ECO:0000313" key="3">
    <source>
        <dbReference type="Proteomes" id="UP000515960"/>
    </source>
</evidence>
<sequence length="88" mass="9396">MKIAACVLIAVLALLVVLVRVAEKNGGKLKGMRLFAKEADYLPVYSSIGLSAASLAVTLIVSSAAYYAMWLLGVVLFALAVYYTVKQL</sequence>
<dbReference type="Proteomes" id="UP000515960">
    <property type="component" value="Chromosome"/>
</dbReference>
<dbReference type="AlphaFoldDB" id="A0A7G9B4H0"/>
<feature type="transmembrane region" description="Helical" evidence="1">
    <location>
        <begin position="41"/>
        <end position="60"/>
    </location>
</feature>
<gene>
    <name evidence="2" type="ORF">H8790_13605</name>
</gene>
<proteinExistence type="predicted"/>
<evidence type="ECO:0000256" key="1">
    <source>
        <dbReference type="SAM" id="Phobius"/>
    </source>
</evidence>
<keyword evidence="3" id="KW-1185">Reference proteome</keyword>
<protein>
    <submittedName>
        <fullName evidence="2">Uncharacterized protein</fullName>
    </submittedName>
</protein>
<dbReference type="KEGG" id="ohi:H8790_13605"/>
<keyword evidence="1" id="KW-0472">Membrane</keyword>
<keyword evidence="1" id="KW-0812">Transmembrane</keyword>
<dbReference type="EMBL" id="CP060490">
    <property type="protein sequence ID" value="QNL44451.1"/>
    <property type="molecule type" value="Genomic_DNA"/>
</dbReference>